<keyword evidence="2" id="KW-1133">Transmembrane helix</keyword>
<protein>
    <recommendedName>
        <fullName evidence="3">Beta-lactamase class A catalytic domain-containing protein</fullName>
    </recommendedName>
</protein>
<feature type="compositionally biased region" description="Basic and acidic residues" evidence="1">
    <location>
        <begin position="19"/>
        <end position="35"/>
    </location>
</feature>
<keyword evidence="2" id="KW-0472">Membrane</keyword>
<gene>
    <name evidence="4" type="ORF">DMP07_07370</name>
</gene>
<dbReference type="InterPro" id="IPR000871">
    <property type="entry name" value="Beta-lactam_class-A"/>
</dbReference>
<evidence type="ECO:0000256" key="1">
    <source>
        <dbReference type="SAM" id="MobiDB-lite"/>
    </source>
</evidence>
<feature type="compositionally biased region" description="Low complexity" evidence="1">
    <location>
        <begin position="111"/>
        <end position="120"/>
    </location>
</feature>
<reference evidence="5" key="1">
    <citation type="submission" date="2018-05" db="EMBL/GenBank/DDBJ databases">
        <title>Genome Sequencing of selected type strains of the family Eggerthellaceae.</title>
        <authorList>
            <person name="Danylec N."/>
            <person name="Stoll D.A."/>
            <person name="Doetsch A."/>
            <person name="Huch M."/>
        </authorList>
    </citation>
    <scope>NUCLEOTIDE SEQUENCE [LARGE SCALE GENOMIC DNA]</scope>
    <source>
        <strain evidence="5">DSM 17537</strain>
    </source>
</reference>
<dbReference type="Gene3D" id="3.40.710.10">
    <property type="entry name" value="DD-peptidase/beta-lactamase superfamily"/>
    <property type="match status" value="1"/>
</dbReference>
<dbReference type="EMBL" id="QICB01000006">
    <property type="protein sequence ID" value="RNL19156.1"/>
    <property type="molecule type" value="Genomic_DNA"/>
</dbReference>
<dbReference type="GO" id="GO:0008800">
    <property type="term" value="F:beta-lactamase activity"/>
    <property type="evidence" value="ECO:0007669"/>
    <property type="project" value="InterPro"/>
</dbReference>
<dbReference type="Pfam" id="PF13354">
    <property type="entry name" value="Beta-lactamase2"/>
    <property type="match status" value="1"/>
</dbReference>
<feature type="domain" description="Beta-lactamase class A catalytic" evidence="3">
    <location>
        <begin position="192"/>
        <end position="396"/>
    </location>
</feature>
<accession>A0A3N0ADT7</accession>
<organism evidence="4 5">
    <name type="scientific">Slackia faecicanis</name>
    <dbReference type="NCBI Taxonomy" id="255723"/>
    <lineage>
        <taxon>Bacteria</taxon>
        <taxon>Bacillati</taxon>
        <taxon>Actinomycetota</taxon>
        <taxon>Coriobacteriia</taxon>
        <taxon>Eggerthellales</taxon>
        <taxon>Eggerthellaceae</taxon>
        <taxon>Slackia</taxon>
    </lineage>
</organism>
<feature type="compositionally biased region" description="Polar residues" evidence="1">
    <location>
        <begin position="122"/>
        <end position="132"/>
    </location>
</feature>
<evidence type="ECO:0000256" key="2">
    <source>
        <dbReference type="SAM" id="Phobius"/>
    </source>
</evidence>
<feature type="transmembrane region" description="Helical" evidence="2">
    <location>
        <begin position="86"/>
        <end position="103"/>
    </location>
</feature>
<evidence type="ECO:0000313" key="5">
    <source>
        <dbReference type="Proteomes" id="UP000267368"/>
    </source>
</evidence>
<dbReference type="GO" id="GO:0046677">
    <property type="term" value="P:response to antibiotic"/>
    <property type="evidence" value="ECO:0007669"/>
    <property type="project" value="InterPro"/>
</dbReference>
<name>A0A3N0ADT7_9ACTN</name>
<dbReference type="Proteomes" id="UP000267368">
    <property type="component" value="Unassembled WGS sequence"/>
</dbReference>
<comment type="caution">
    <text evidence="4">The sequence shown here is derived from an EMBL/GenBank/DDBJ whole genome shotgun (WGS) entry which is preliminary data.</text>
</comment>
<dbReference type="PANTHER" id="PTHR35333">
    <property type="entry name" value="BETA-LACTAMASE"/>
    <property type="match status" value="1"/>
</dbReference>
<feature type="compositionally biased region" description="Basic and acidic residues" evidence="1">
    <location>
        <begin position="46"/>
        <end position="56"/>
    </location>
</feature>
<evidence type="ECO:0000313" key="4">
    <source>
        <dbReference type="EMBL" id="RNL19156.1"/>
    </source>
</evidence>
<dbReference type="InterPro" id="IPR045155">
    <property type="entry name" value="Beta-lactam_cat"/>
</dbReference>
<feature type="region of interest" description="Disordered" evidence="1">
    <location>
        <begin position="111"/>
        <end position="150"/>
    </location>
</feature>
<dbReference type="AlphaFoldDB" id="A0A3N0ADT7"/>
<keyword evidence="5" id="KW-1185">Reference proteome</keyword>
<proteinExistence type="predicted"/>
<dbReference type="SUPFAM" id="SSF56601">
    <property type="entry name" value="beta-lactamase/transpeptidase-like"/>
    <property type="match status" value="1"/>
</dbReference>
<evidence type="ECO:0000259" key="3">
    <source>
        <dbReference type="Pfam" id="PF13354"/>
    </source>
</evidence>
<sequence>MTDGNHRRPGTRDNNGLDDEARERAREHLRQRQQAEGRQSGPAHAAGREKHADARPQARSATDMAARAAAGARYTADMASTLPKSALAIAAAVVIAIAGFAVFQCTRPANEPAAEPEPIATQVETADSTEASAESEPVRFEPTPEALDGVPEGSGLQTFALAGEDAPGLSDTQRSAIEDAIDNAEEHGDVSLVFYNLETGKGISYDADTTVYGASSFKAPYALYVCQTQVDTGKIDLEDSCQGTSAYDPNSYYNGGSYPLSDLIADAIVYSDNNAFGSLRDAFDSEGYDEWVDGLGLDDVHYRADSWYPWYCARTSAKLWTEMYSYLQTPSEAAQLLNELTSQTEVSFIREALRTTGASVQDKAGWCADSDPLWNGVCDAGIVTLDGKTYILSIMTGMPDGDTSYALYEDIAAAVFDVRDTLA</sequence>
<feature type="region of interest" description="Disordered" evidence="1">
    <location>
        <begin position="1"/>
        <end position="64"/>
    </location>
</feature>
<dbReference type="GO" id="GO:0030655">
    <property type="term" value="P:beta-lactam antibiotic catabolic process"/>
    <property type="evidence" value="ECO:0007669"/>
    <property type="project" value="InterPro"/>
</dbReference>
<dbReference type="PANTHER" id="PTHR35333:SF3">
    <property type="entry name" value="BETA-LACTAMASE-TYPE TRANSPEPTIDASE FOLD CONTAINING PROTEIN"/>
    <property type="match status" value="1"/>
</dbReference>
<keyword evidence="2" id="KW-0812">Transmembrane</keyword>
<dbReference type="InterPro" id="IPR012338">
    <property type="entry name" value="Beta-lactam/transpept-like"/>
</dbReference>